<name>A0A849JW89_9MICO</name>
<evidence type="ECO:0000313" key="3">
    <source>
        <dbReference type="Proteomes" id="UP000557204"/>
    </source>
</evidence>
<protein>
    <recommendedName>
        <fullName evidence="4">Helix-turn-helix domain-containing protein</fullName>
    </recommendedName>
</protein>
<keyword evidence="3" id="KW-1185">Reference proteome</keyword>
<comment type="caution">
    <text evidence="2">The sequence shown here is derived from an EMBL/GenBank/DDBJ whole genome shotgun (WGS) entry which is preliminary data.</text>
</comment>
<dbReference type="RefSeq" id="WP_171247070.1">
    <property type="nucleotide sequence ID" value="NZ_JABFAJ010000015.1"/>
</dbReference>
<evidence type="ECO:0000313" key="2">
    <source>
        <dbReference type="EMBL" id="NNU27562.1"/>
    </source>
</evidence>
<accession>A0A849JW89</accession>
<evidence type="ECO:0000256" key="1">
    <source>
        <dbReference type="SAM" id="MobiDB-lite"/>
    </source>
</evidence>
<feature type="compositionally biased region" description="Low complexity" evidence="1">
    <location>
        <begin position="190"/>
        <end position="202"/>
    </location>
</feature>
<gene>
    <name evidence="2" type="ORF">HLI28_08400</name>
</gene>
<organism evidence="2 3">
    <name type="scientific">Isoptericola sediminis</name>
    <dbReference type="NCBI Taxonomy" id="2733572"/>
    <lineage>
        <taxon>Bacteria</taxon>
        <taxon>Bacillati</taxon>
        <taxon>Actinomycetota</taxon>
        <taxon>Actinomycetes</taxon>
        <taxon>Micrococcales</taxon>
        <taxon>Promicromonosporaceae</taxon>
        <taxon>Isoptericola</taxon>
    </lineage>
</organism>
<evidence type="ECO:0008006" key="4">
    <source>
        <dbReference type="Google" id="ProtNLM"/>
    </source>
</evidence>
<reference evidence="2 3" key="1">
    <citation type="submission" date="2020-05" db="EMBL/GenBank/DDBJ databases">
        <title>Genome sequence of Isoptericola sp. JC619 isolated from Chilika lagoon, India.</title>
        <authorList>
            <person name="Kumar D."/>
            <person name="Appam K."/>
            <person name="Gandham S."/>
            <person name="Uppada J."/>
            <person name="Sasikala C."/>
            <person name="Venkata Ramana C."/>
        </authorList>
    </citation>
    <scope>NUCLEOTIDE SEQUENCE [LARGE SCALE GENOMIC DNA]</scope>
    <source>
        <strain evidence="2 3">JC619</strain>
    </source>
</reference>
<sequence length="223" mass="23731">MATADDISAPPPPPVRLNAYAPLWRLVDALAAAGWGDLRDAPQSVRSYLLALARLADARSAVVETTDAQAAERAGVSVRTVIRARTWLQHRGVVVMLRRGARQGLRGVPSLLQVPKRVLVALLPAARRAKDARARRRAARPGGAPGLRVPNLTRWQAFPSWRRKTAPPAAPPSSGARRRPSPVQERLRAEAAAASAHPPRAATIAATRAAVRSLSVAAGRVSA</sequence>
<dbReference type="AlphaFoldDB" id="A0A849JW89"/>
<feature type="region of interest" description="Disordered" evidence="1">
    <location>
        <begin position="157"/>
        <end position="202"/>
    </location>
</feature>
<dbReference type="EMBL" id="JABFAJ010000015">
    <property type="protein sequence ID" value="NNU27562.1"/>
    <property type="molecule type" value="Genomic_DNA"/>
</dbReference>
<proteinExistence type="predicted"/>
<dbReference type="Proteomes" id="UP000557204">
    <property type="component" value="Unassembled WGS sequence"/>
</dbReference>